<keyword evidence="5" id="KW-0560">Oxidoreductase</keyword>
<proteinExistence type="predicted"/>
<evidence type="ECO:0000259" key="4">
    <source>
        <dbReference type="Pfam" id="PF03712"/>
    </source>
</evidence>
<evidence type="ECO:0000313" key="6">
    <source>
        <dbReference type="Proteomes" id="UP001139031"/>
    </source>
</evidence>
<dbReference type="GO" id="GO:0004497">
    <property type="term" value="F:monooxygenase activity"/>
    <property type="evidence" value="ECO:0007669"/>
    <property type="project" value="UniProtKB-KW"/>
</dbReference>
<feature type="domain" description="Copper type II ascorbate-dependent monooxygenase C-terminal" evidence="4">
    <location>
        <begin position="365"/>
        <end position="440"/>
    </location>
</feature>
<feature type="signal peptide" evidence="3">
    <location>
        <begin position="1"/>
        <end position="23"/>
    </location>
</feature>
<dbReference type="SUPFAM" id="SSF49742">
    <property type="entry name" value="PHM/PNGase F"/>
    <property type="match status" value="2"/>
</dbReference>
<dbReference type="PROSITE" id="PS51257">
    <property type="entry name" value="PROKAR_LIPOPROTEIN"/>
    <property type="match status" value="1"/>
</dbReference>
<feature type="chain" id="PRO_5046701196" evidence="3">
    <location>
        <begin position="24"/>
        <end position="466"/>
    </location>
</feature>
<dbReference type="Gene3D" id="2.60.120.230">
    <property type="match status" value="1"/>
</dbReference>
<sequence length="466" mass="49859">MIRRLALAVLGVFVLGCQNSAPAGDEEGASAADSSGGDTTANAPTSGTTGDASEARYTYYRDTKAILDKHCAICHRPGDVAPFSLETGEEAQMFAGLLAPAIEAGTMPPWPPSSECNSYEHDRSLPAADRELLLAWIDEGAAIGDPADAPPAGPAAPTIAWDLDMPLPEPYAATAAPDDYRCFVLDWPEDQLKYVIGFDVAPDVRPIVHHAIAFLIPPSGVPTYKNLDAADDGPGYSCFGSPGGGGFSQQWLGAWAPGTQPSLDEKRGIPVQPGSAIVLQMHYHPMAAGGPADQTRLKLKLADSVEVPLHVIPFTNPNWLSGDTMKIPAGEPRTVHEFEVDLTGFLGDFFPQAGVKNGEPFVLHDVSLHMHTRGRRASLELDRAGADDVCALYIPDWDFSWQGGYKLREPLTVQPGDRLRLTCEWDNSAANQPIEGGVQVDPVDLFWGEGTGDEMCLSILTISPVH</sequence>
<keyword evidence="5" id="KW-0503">Monooxygenase</keyword>
<dbReference type="Gene3D" id="2.60.120.310">
    <property type="entry name" value="Copper type II, ascorbate-dependent monooxygenase, N-terminal domain"/>
    <property type="match status" value="1"/>
</dbReference>
<dbReference type="InterPro" id="IPR036939">
    <property type="entry name" value="Cu2_ascorb_mOase_N_sf"/>
</dbReference>
<dbReference type="EMBL" id="JAIRAU010000056">
    <property type="protein sequence ID" value="MBZ5715306.1"/>
    <property type="molecule type" value="Genomic_DNA"/>
</dbReference>
<keyword evidence="3" id="KW-0732">Signal</keyword>
<dbReference type="RefSeq" id="WP_224197047.1">
    <property type="nucleotide sequence ID" value="NZ_JAIRAU010000056.1"/>
</dbReference>
<feature type="compositionally biased region" description="Polar residues" evidence="2">
    <location>
        <begin position="32"/>
        <end position="51"/>
    </location>
</feature>
<evidence type="ECO:0000313" key="5">
    <source>
        <dbReference type="EMBL" id="MBZ5715306.1"/>
    </source>
</evidence>
<gene>
    <name evidence="5" type="ORF">K7C98_39235</name>
</gene>
<feature type="region of interest" description="Disordered" evidence="2">
    <location>
        <begin position="24"/>
        <end position="52"/>
    </location>
</feature>
<dbReference type="InterPro" id="IPR014784">
    <property type="entry name" value="Cu2_ascorb_mOase-like_C"/>
</dbReference>
<keyword evidence="6" id="KW-1185">Reference proteome</keyword>
<dbReference type="InterPro" id="IPR008977">
    <property type="entry name" value="PHM/PNGase_F_dom_sf"/>
</dbReference>
<accession>A0ABS7U4V5</accession>
<evidence type="ECO:0000256" key="3">
    <source>
        <dbReference type="SAM" id="SignalP"/>
    </source>
</evidence>
<keyword evidence="1" id="KW-1015">Disulfide bond</keyword>
<comment type="caution">
    <text evidence="5">The sequence shown here is derived from an EMBL/GenBank/DDBJ whole genome shotgun (WGS) entry which is preliminary data.</text>
</comment>
<dbReference type="InterPro" id="IPR024548">
    <property type="entry name" value="Cu2_monoox_C"/>
</dbReference>
<dbReference type="Pfam" id="PF03712">
    <property type="entry name" value="Cu2_monoox_C"/>
    <property type="match status" value="1"/>
</dbReference>
<evidence type="ECO:0000256" key="2">
    <source>
        <dbReference type="SAM" id="MobiDB-lite"/>
    </source>
</evidence>
<evidence type="ECO:0000256" key="1">
    <source>
        <dbReference type="ARBA" id="ARBA00023157"/>
    </source>
</evidence>
<organism evidence="5 6">
    <name type="scientific">Nannocystis pusilla</name>
    <dbReference type="NCBI Taxonomy" id="889268"/>
    <lineage>
        <taxon>Bacteria</taxon>
        <taxon>Pseudomonadati</taxon>
        <taxon>Myxococcota</taxon>
        <taxon>Polyangia</taxon>
        <taxon>Nannocystales</taxon>
        <taxon>Nannocystaceae</taxon>
        <taxon>Nannocystis</taxon>
    </lineage>
</organism>
<protein>
    <submittedName>
        <fullName evidence="5">Monooxygenase</fullName>
    </submittedName>
</protein>
<name>A0ABS7U4V5_9BACT</name>
<reference evidence="5" key="1">
    <citation type="submission" date="2021-08" db="EMBL/GenBank/DDBJ databases">
        <authorList>
            <person name="Stevens D.C."/>
        </authorList>
    </citation>
    <scope>NUCLEOTIDE SEQUENCE</scope>
    <source>
        <strain evidence="5">DSM 53165</strain>
    </source>
</reference>
<dbReference type="Proteomes" id="UP001139031">
    <property type="component" value="Unassembled WGS sequence"/>
</dbReference>